<dbReference type="EMBL" id="BKZV01000001">
    <property type="protein sequence ID" value="GER82519.1"/>
    <property type="molecule type" value="Genomic_DNA"/>
</dbReference>
<evidence type="ECO:0000313" key="1">
    <source>
        <dbReference type="EMBL" id="GER82519.1"/>
    </source>
</evidence>
<protein>
    <submittedName>
        <fullName evidence="1">Uncharacterized protein</fullName>
    </submittedName>
</protein>
<dbReference type="Proteomes" id="UP000334820">
    <property type="component" value="Unassembled WGS sequence"/>
</dbReference>
<keyword evidence="2" id="KW-1185">Reference proteome</keyword>
<gene>
    <name evidence="1" type="ORF">KTAU_11560</name>
</gene>
<comment type="caution">
    <text evidence="1">The sequence shown here is derived from an EMBL/GenBank/DDBJ whole genome shotgun (WGS) entry which is preliminary data.</text>
</comment>
<evidence type="ECO:0000313" key="2">
    <source>
        <dbReference type="Proteomes" id="UP000334820"/>
    </source>
</evidence>
<accession>A0A5J4K749</accession>
<reference evidence="1 2" key="1">
    <citation type="journal article" date="2019" name="Int. J. Syst. Evol. Microbiol.">
        <title>Thermogemmatispora aurantia sp. nov. and Thermogemmatispora argillosa sp. nov., within the class Ktedonobacteria, and emended description of the genus Thermogemmatispora.</title>
        <authorList>
            <person name="Zheng Y."/>
            <person name="Wang C.M."/>
            <person name="Sakai Y."/>
            <person name="Abe K."/>
            <person name="Yokota A."/>
            <person name="Yabe S."/>
        </authorList>
    </citation>
    <scope>NUCLEOTIDE SEQUENCE [LARGE SCALE GENOMIC DNA]</scope>
    <source>
        <strain evidence="1 2">A1-2</strain>
    </source>
</reference>
<dbReference type="AlphaFoldDB" id="A0A5J4K749"/>
<organism evidence="1 2">
    <name type="scientific">Thermogemmatispora aurantia</name>
    <dbReference type="NCBI Taxonomy" id="2045279"/>
    <lineage>
        <taxon>Bacteria</taxon>
        <taxon>Bacillati</taxon>
        <taxon>Chloroflexota</taxon>
        <taxon>Ktedonobacteria</taxon>
        <taxon>Thermogemmatisporales</taxon>
        <taxon>Thermogemmatisporaceae</taxon>
        <taxon>Thermogemmatispora</taxon>
    </lineage>
</organism>
<proteinExistence type="predicted"/>
<sequence length="50" mass="5695">MRREGKQGMHMVSGASKTVVLCDCRGGRQRRTLAAAWQATSQHARWKEHE</sequence>
<name>A0A5J4K749_9CHLR</name>